<dbReference type="CDD" id="cd01786">
    <property type="entry name" value="RA_STE50"/>
    <property type="match status" value="1"/>
</dbReference>
<organism evidence="3 4">
    <name type="scientific">Fonsecaea erecta</name>
    <dbReference type="NCBI Taxonomy" id="1367422"/>
    <lineage>
        <taxon>Eukaryota</taxon>
        <taxon>Fungi</taxon>
        <taxon>Dikarya</taxon>
        <taxon>Ascomycota</taxon>
        <taxon>Pezizomycotina</taxon>
        <taxon>Eurotiomycetes</taxon>
        <taxon>Chaetothyriomycetidae</taxon>
        <taxon>Chaetothyriales</taxon>
        <taxon>Herpotrichiellaceae</taxon>
        <taxon>Fonsecaea</taxon>
    </lineage>
</organism>
<dbReference type="GeneID" id="30014134"/>
<protein>
    <recommendedName>
        <fullName evidence="2">Ras-associating domain-containing protein</fullName>
    </recommendedName>
</protein>
<dbReference type="GO" id="GO:0007165">
    <property type="term" value="P:signal transduction"/>
    <property type="evidence" value="ECO:0007669"/>
    <property type="project" value="InterPro"/>
</dbReference>
<name>A0A178Z7Q3_9EURO</name>
<dbReference type="InterPro" id="IPR039327">
    <property type="entry name" value="CON7-like"/>
</dbReference>
<proteinExistence type="predicted"/>
<dbReference type="Pfam" id="PF00788">
    <property type="entry name" value="RA"/>
    <property type="match status" value="1"/>
</dbReference>
<gene>
    <name evidence="3" type="ORF">AYL99_09966</name>
</gene>
<dbReference type="PANTHER" id="PTHR36167:SF4">
    <property type="entry name" value="FUNGAL N-TERMINAL DOMAIN-CONTAINING PROTEIN"/>
    <property type="match status" value="1"/>
</dbReference>
<reference evidence="3 4" key="1">
    <citation type="submission" date="2016-04" db="EMBL/GenBank/DDBJ databases">
        <title>Draft genome of Fonsecaea erecta CBS 125763.</title>
        <authorList>
            <person name="Weiss V.A."/>
            <person name="Vicente V.A."/>
            <person name="Raittz R.T."/>
            <person name="Moreno L.F."/>
            <person name="De Souza E.M."/>
            <person name="Pedrosa F.O."/>
            <person name="Steffens M.B."/>
            <person name="Faoro H."/>
            <person name="Tadra-Sfeir M.Z."/>
            <person name="Najafzadeh M.J."/>
            <person name="Felipe M.S."/>
            <person name="Teixeira M."/>
            <person name="Sun J."/>
            <person name="Xi L."/>
            <person name="Gomes R."/>
            <person name="De Azevedo C.M."/>
            <person name="Salgado C.G."/>
            <person name="Da Silva M.B."/>
            <person name="Nascimento M.F."/>
            <person name="Queiroz-Telles F."/>
            <person name="Attili D.S."/>
            <person name="Gorbushina A."/>
        </authorList>
    </citation>
    <scope>NUCLEOTIDE SEQUENCE [LARGE SCALE GENOMIC DNA]</scope>
    <source>
        <strain evidence="3 4">CBS 125763</strain>
    </source>
</reference>
<dbReference type="AlphaFoldDB" id="A0A178Z7Q3"/>
<feature type="compositionally biased region" description="Polar residues" evidence="1">
    <location>
        <begin position="327"/>
        <end position="350"/>
    </location>
</feature>
<dbReference type="GO" id="GO:0006355">
    <property type="term" value="P:regulation of DNA-templated transcription"/>
    <property type="evidence" value="ECO:0007669"/>
    <property type="project" value="InterPro"/>
</dbReference>
<feature type="region of interest" description="Disordered" evidence="1">
    <location>
        <begin position="314"/>
        <end position="351"/>
    </location>
</feature>
<dbReference type="SMART" id="SM00314">
    <property type="entry name" value="RA"/>
    <property type="match status" value="1"/>
</dbReference>
<dbReference type="Proteomes" id="UP000078343">
    <property type="component" value="Unassembled WGS sequence"/>
</dbReference>
<dbReference type="InterPro" id="IPR000159">
    <property type="entry name" value="RA_dom"/>
</dbReference>
<accession>A0A178Z7Q3</accession>
<evidence type="ECO:0000313" key="4">
    <source>
        <dbReference type="Proteomes" id="UP000078343"/>
    </source>
</evidence>
<evidence type="ECO:0000256" key="1">
    <source>
        <dbReference type="SAM" id="MobiDB-lite"/>
    </source>
</evidence>
<keyword evidence="4" id="KW-1185">Reference proteome</keyword>
<dbReference type="EMBL" id="LVYI01000010">
    <property type="protein sequence ID" value="OAP55814.1"/>
    <property type="molecule type" value="Genomic_DNA"/>
</dbReference>
<dbReference type="PROSITE" id="PS50200">
    <property type="entry name" value="RA"/>
    <property type="match status" value="1"/>
</dbReference>
<comment type="caution">
    <text evidence="3">The sequence shown here is derived from an EMBL/GenBank/DDBJ whole genome shotgun (WGS) entry which is preliminary data.</text>
</comment>
<feature type="domain" description="Ras-associating" evidence="2">
    <location>
        <begin position="361"/>
        <end position="431"/>
    </location>
</feature>
<dbReference type="InterPro" id="IPR029071">
    <property type="entry name" value="Ubiquitin-like_domsf"/>
</dbReference>
<sequence length="440" mass="49092">MAEALGLVASLANIIGAGLALSKGLYEFASVLGSASRDIKDLSTDISLFCSVLKHVQTTLTRARAFRLSMSAVQTAEDIVERCRVIFTNLQTTVDSLRKGEAKLDLLARVRWFFKEKRVLLVHEQLKTCSATLHLMLTTLMLAQKIASRRLSLDPEDDEDVQDRLMAHSLFLAQQAAKERLVTVEDEVIRDEALLKLESSPDHNSWAAFDAPSLNFEREKRVSVIVGDNIDRLSLAASLRSAGLSTLDENRLSVLQTDELLRHWTDQCDPLASSEQDTGTLLKNVNEHQDNDLLSINTAVPKINVRGVALIDPSPNEKPANSLFPMRSTSGAEQHSAPANATEQTTNVSTKPPPLQIFPILRIGLEDRCREILPDVMKFYKVQGDWRDYRLVVVCGDRERYIGKDEKPLAVYKELDLLGRQPRFLLRKMTAGGSSLRHTP</sequence>
<evidence type="ECO:0000313" key="3">
    <source>
        <dbReference type="EMBL" id="OAP55814.1"/>
    </source>
</evidence>
<evidence type="ECO:0000259" key="2">
    <source>
        <dbReference type="PROSITE" id="PS50200"/>
    </source>
</evidence>
<dbReference type="PANTHER" id="PTHR36167">
    <property type="entry name" value="C2H2 FINGER DOMAIN TRANSCRIPTION FACTOR (EUROFUNG)-RELATED"/>
    <property type="match status" value="1"/>
</dbReference>
<dbReference type="RefSeq" id="XP_018689181.1">
    <property type="nucleotide sequence ID" value="XM_018841472.1"/>
</dbReference>
<dbReference type="OrthoDB" id="4506358at2759"/>
<dbReference type="SUPFAM" id="SSF54236">
    <property type="entry name" value="Ubiquitin-like"/>
    <property type="match status" value="1"/>
</dbReference>
<dbReference type="STRING" id="1367422.A0A178Z7Q3"/>